<dbReference type="STRING" id="477690.SAMN05216474_1830"/>
<dbReference type="RefSeq" id="WP_090248608.1">
    <property type="nucleotide sequence ID" value="NZ_FPAS01000002.1"/>
</dbReference>
<dbReference type="GO" id="GO:0016787">
    <property type="term" value="F:hydrolase activity"/>
    <property type="evidence" value="ECO:0007669"/>
    <property type="project" value="InterPro"/>
</dbReference>
<feature type="domain" description="Calcineurin-like phosphoesterase" evidence="1">
    <location>
        <begin position="56"/>
        <end position="243"/>
    </location>
</feature>
<dbReference type="InterPro" id="IPR004843">
    <property type="entry name" value="Calcineurin-like_PHP"/>
</dbReference>
<name>A0A1I7A247_9FLAO</name>
<evidence type="ECO:0000313" key="3">
    <source>
        <dbReference type="Proteomes" id="UP000236454"/>
    </source>
</evidence>
<organism evidence="2 3">
    <name type="scientific">Lishizhenia tianjinensis</name>
    <dbReference type="NCBI Taxonomy" id="477690"/>
    <lineage>
        <taxon>Bacteria</taxon>
        <taxon>Pseudomonadati</taxon>
        <taxon>Bacteroidota</taxon>
        <taxon>Flavobacteriia</taxon>
        <taxon>Flavobacteriales</taxon>
        <taxon>Crocinitomicaceae</taxon>
        <taxon>Lishizhenia</taxon>
    </lineage>
</organism>
<evidence type="ECO:0000313" key="2">
    <source>
        <dbReference type="EMBL" id="SFT68996.1"/>
    </source>
</evidence>
<dbReference type="OrthoDB" id="2729229at2"/>
<dbReference type="Proteomes" id="UP000236454">
    <property type="component" value="Unassembled WGS sequence"/>
</dbReference>
<evidence type="ECO:0000259" key="1">
    <source>
        <dbReference type="Pfam" id="PF00149"/>
    </source>
</evidence>
<proteinExistence type="predicted"/>
<accession>A0A1I7A247</accession>
<dbReference type="InterPro" id="IPR029052">
    <property type="entry name" value="Metallo-depent_PP-like"/>
</dbReference>
<keyword evidence="3" id="KW-1185">Reference proteome</keyword>
<protein>
    <submittedName>
        <fullName evidence="2">Predicted phosphoesterase</fullName>
    </submittedName>
</protein>
<dbReference type="Pfam" id="PF00149">
    <property type="entry name" value="Metallophos"/>
    <property type="match status" value="1"/>
</dbReference>
<dbReference type="EMBL" id="FPAS01000002">
    <property type="protein sequence ID" value="SFT68996.1"/>
    <property type="molecule type" value="Genomic_DNA"/>
</dbReference>
<dbReference type="AlphaFoldDB" id="A0A1I7A247"/>
<gene>
    <name evidence="2" type="ORF">SAMN05216474_1830</name>
</gene>
<dbReference type="Gene3D" id="3.60.21.10">
    <property type="match status" value="1"/>
</dbReference>
<reference evidence="2 3" key="1">
    <citation type="submission" date="2016-10" db="EMBL/GenBank/DDBJ databases">
        <authorList>
            <person name="de Groot N.N."/>
        </authorList>
    </citation>
    <scope>NUCLEOTIDE SEQUENCE [LARGE SCALE GENOMIC DNA]</scope>
    <source>
        <strain evidence="2 3">CGMCC 1.7005</strain>
    </source>
</reference>
<sequence length="271" mass="30575">MKIKLDPTHIIETYPYLEVGSKTVGQNNAPEIFHRSLPIYKATYKESKADIDLLIITSDLQGITEVNGKQFLLGEKLPSFLKTLLEIEFSHCKKIGVVLCGDMYTSLIKRGSSGDVRKVWSEFNAHFNWVVGVAGNHDTFGNEKEKAQFEAQENIHLLHKTNVKIDGLKFGGISGIIGRPDKINRVDETDFLKSLTHLSKQDLDFILLHETPDFPLLTEIGNETIRKHLEQLPPTQVCCGHCHWENSLVQLPNQTQVLNVDSKVICMEIIS</sequence>
<dbReference type="SUPFAM" id="SSF56300">
    <property type="entry name" value="Metallo-dependent phosphatases"/>
    <property type="match status" value="1"/>
</dbReference>